<evidence type="ECO:0000256" key="1">
    <source>
        <dbReference type="SAM" id="SignalP"/>
    </source>
</evidence>
<keyword evidence="1" id="KW-0732">Signal</keyword>
<dbReference type="Proteomes" id="UP000829999">
    <property type="component" value="Chromosome 10"/>
</dbReference>
<sequence length="155" mass="16743">MKIFVVVVLLAVGVTSKRREPTAVTEYNELDARDLPKVTELDLPNDEMIEEDDDSSRNNLVLGSVGPNDRQMTRIVHNVAAADLLIHEHEVTFRGARGTNITAVSVNQVGANSPVAQVLGGGLGSEFVTIGIKSVRGRGFSYTMLVHAEINCSNN</sequence>
<dbReference type="RefSeq" id="XP_035451750.2">
    <property type="nucleotide sequence ID" value="XM_035595857.2"/>
</dbReference>
<dbReference type="InterPro" id="IPR031734">
    <property type="entry name" value="MBF2"/>
</dbReference>
<organism evidence="2 3">
    <name type="scientific">Spodoptera frugiperda</name>
    <name type="common">Fall armyworm</name>
    <dbReference type="NCBI Taxonomy" id="7108"/>
    <lineage>
        <taxon>Eukaryota</taxon>
        <taxon>Metazoa</taxon>
        <taxon>Ecdysozoa</taxon>
        <taxon>Arthropoda</taxon>
        <taxon>Hexapoda</taxon>
        <taxon>Insecta</taxon>
        <taxon>Pterygota</taxon>
        <taxon>Neoptera</taxon>
        <taxon>Endopterygota</taxon>
        <taxon>Lepidoptera</taxon>
        <taxon>Glossata</taxon>
        <taxon>Ditrysia</taxon>
        <taxon>Noctuoidea</taxon>
        <taxon>Noctuidae</taxon>
        <taxon>Amphipyrinae</taxon>
        <taxon>Spodoptera</taxon>
    </lineage>
</organism>
<reference evidence="3" key="1">
    <citation type="submission" date="2025-08" db="UniProtKB">
        <authorList>
            <consortium name="RefSeq"/>
        </authorList>
    </citation>
    <scope>IDENTIFICATION</scope>
    <source>
        <tissue evidence="3">Whole larval tissue</tissue>
    </source>
</reference>
<keyword evidence="2" id="KW-1185">Reference proteome</keyword>
<dbReference type="GeneID" id="118277150"/>
<name>A0A9R0EQZ5_SPOFR</name>
<proteinExistence type="predicted"/>
<gene>
    <name evidence="3" type="primary">LOC118277150</name>
</gene>
<evidence type="ECO:0000313" key="2">
    <source>
        <dbReference type="Proteomes" id="UP000829999"/>
    </source>
</evidence>
<dbReference type="AlphaFoldDB" id="A0A9R0EQZ5"/>
<feature type="chain" id="PRO_5040509310" evidence="1">
    <location>
        <begin position="17"/>
        <end position="155"/>
    </location>
</feature>
<evidence type="ECO:0000313" key="3">
    <source>
        <dbReference type="RefSeq" id="XP_035451750.2"/>
    </source>
</evidence>
<protein>
    <submittedName>
        <fullName evidence="3">Uncharacterized protein LOC118277150</fullName>
    </submittedName>
</protein>
<feature type="signal peptide" evidence="1">
    <location>
        <begin position="1"/>
        <end position="16"/>
    </location>
</feature>
<accession>A0A9R0EQZ5</accession>
<dbReference type="Pfam" id="PF15868">
    <property type="entry name" value="MBF2"/>
    <property type="match status" value="1"/>
</dbReference>
<dbReference type="OrthoDB" id="6818903at2759"/>